<name>A0A1X0Q8J4_9MICR</name>
<dbReference type="EMBL" id="LVKB01000130">
    <property type="protein sequence ID" value="ORD96078.1"/>
    <property type="molecule type" value="Genomic_DNA"/>
</dbReference>
<dbReference type="Proteomes" id="UP000192356">
    <property type="component" value="Unassembled WGS sequence"/>
</dbReference>
<accession>A0A1X0Q8J4</accession>
<organism evidence="1 2">
    <name type="scientific">Hepatospora eriocheir</name>
    <dbReference type="NCBI Taxonomy" id="1081669"/>
    <lineage>
        <taxon>Eukaryota</taxon>
        <taxon>Fungi</taxon>
        <taxon>Fungi incertae sedis</taxon>
        <taxon>Microsporidia</taxon>
        <taxon>Hepatosporidae</taxon>
        <taxon>Hepatospora</taxon>
    </lineage>
</organism>
<sequence length="65" mass="7729">MNGLFPLYKDRYIPFSFDKENYERDEDGRDINYDYIMEVLHEIMNGYAKILLILFNPSLAGYLIG</sequence>
<reference evidence="1 2" key="1">
    <citation type="journal article" date="2017" name="Environ. Microbiol.">
        <title>Decay of the glycolytic pathway and adaptation to intranuclear parasitism within Enterocytozoonidae microsporidia.</title>
        <authorList>
            <person name="Wiredu Boakye D."/>
            <person name="Jaroenlak P."/>
            <person name="Prachumwat A."/>
            <person name="Williams T.A."/>
            <person name="Bateman K.S."/>
            <person name="Itsathitphaisarn O."/>
            <person name="Sritunyalucksana K."/>
            <person name="Paszkiewicz K.H."/>
            <person name="Moore K.A."/>
            <person name="Stentiford G.D."/>
            <person name="Williams B.A."/>
        </authorList>
    </citation>
    <scope>NUCLEOTIDE SEQUENCE [LARGE SCALE GENOMIC DNA]</scope>
    <source>
        <strain evidence="1 2">GB1</strain>
    </source>
</reference>
<dbReference type="AlphaFoldDB" id="A0A1X0Q8J4"/>
<evidence type="ECO:0000313" key="2">
    <source>
        <dbReference type="Proteomes" id="UP000192356"/>
    </source>
</evidence>
<protein>
    <submittedName>
        <fullName evidence="1">Uncharacterized protein</fullName>
    </submittedName>
</protein>
<comment type="caution">
    <text evidence="1">The sequence shown here is derived from an EMBL/GenBank/DDBJ whole genome shotgun (WGS) entry which is preliminary data.</text>
</comment>
<evidence type="ECO:0000313" key="1">
    <source>
        <dbReference type="EMBL" id="ORD96078.1"/>
    </source>
</evidence>
<gene>
    <name evidence="1" type="ORF">HERIO_1955</name>
</gene>
<dbReference type="VEuPathDB" id="MicrosporidiaDB:A0H76_2680"/>
<dbReference type="VEuPathDB" id="MicrosporidiaDB:HERIO_1955"/>
<proteinExistence type="predicted"/>
<keyword evidence="2" id="KW-1185">Reference proteome</keyword>